<sequence>MSKQAATRRKTMYSGTHGNMASEVFKVVLTGDTAGTEIEMGVIPAGIEVTGLVANHDNLGAGTNVDIGYRYIDPDNGTDEVAYWGNHSTAAAGVKASVAKPVMFEDDVILVATLKGGAGTGELIIMPTGIVRGVK</sequence>
<keyword evidence="2" id="KW-1185">Reference proteome</keyword>
<evidence type="ECO:0000313" key="1">
    <source>
        <dbReference type="EMBL" id="SDZ94640.1"/>
    </source>
</evidence>
<reference evidence="2" key="1">
    <citation type="submission" date="2016-10" db="EMBL/GenBank/DDBJ databases">
        <authorList>
            <person name="Varghese N."/>
            <person name="Submissions S."/>
        </authorList>
    </citation>
    <scope>NUCLEOTIDE SEQUENCE [LARGE SCALE GENOMIC DNA]</scope>
    <source>
        <strain evidence="2">DSM 11526</strain>
    </source>
</reference>
<name>A0A1H3X5W0_9GAMM</name>
<dbReference type="OrthoDB" id="5873380at2"/>
<gene>
    <name evidence="1" type="ORF">SAMN02745729_10147</name>
</gene>
<dbReference type="STRING" id="1122198.SAMN02745729_10147"/>
<accession>A0A1H3X5W0</accession>
<dbReference type="AlphaFoldDB" id="A0A1H3X5W0"/>
<dbReference type="RefSeq" id="WP_139253856.1">
    <property type="nucleotide sequence ID" value="NZ_FNRJ01000001.1"/>
</dbReference>
<dbReference type="Proteomes" id="UP000242469">
    <property type="component" value="Unassembled WGS sequence"/>
</dbReference>
<dbReference type="EMBL" id="FNRJ01000001">
    <property type="protein sequence ID" value="SDZ94640.1"/>
    <property type="molecule type" value="Genomic_DNA"/>
</dbReference>
<evidence type="ECO:0000313" key="2">
    <source>
        <dbReference type="Proteomes" id="UP000242469"/>
    </source>
</evidence>
<proteinExistence type="predicted"/>
<organism evidence="1 2">
    <name type="scientific">Marinobacterium iners DSM 11526</name>
    <dbReference type="NCBI Taxonomy" id="1122198"/>
    <lineage>
        <taxon>Bacteria</taxon>
        <taxon>Pseudomonadati</taxon>
        <taxon>Pseudomonadota</taxon>
        <taxon>Gammaproteobacteria</taxon>
        <taxon>Oceanospirillales</taxon>
        <taxon>Oceanospirillaceae</taxon>
        <taxon>Marinobacterium</taxon>
    </lineage>
</organism>
<evidence type="ECO:0008006" key="3">
    <source>
        <dbReference type="Google" id="ProtNLM"/>
    </source>
</evidence>
<protein>
    <recommendedName>
        <fullName evidence="3">DUF2190 family protein</fullName>
    </recommendedName>
</protein>